<dbReference type="PROSITE" id="PS50011">
    <property type="entry name" value="PROTEIN_KINASE_DOM"/>
    <property type="match status" value="1"/>
</dbReference>
<organism evidence="2 3">
    <name type="scientific">Heterorhabditis bacteriophora</name>
    <name type="common">Entomopathogenic nematode worm</name>
    <dbReference type="NCBI Taxonomy" id="37862"/>
    <lineage>
        <taxon>Eukaryota</taxon>
        <taxon>Metazoa</taxon>
        <taxon>Ecdysozoa</taxon>
        <taxon>Nematoda</taxon>
        <taxon>Chromadorea</taxon>
        <taxon>Rhabditida</taxon>
        <taxon>Rhabditina</taxon>
        <taxon>Rhabditomorpha</taxon>
        <taxon>Strongyloidea</taxon>
        <taxon>Heterorhabditidae</taxon>
        <taxon>Heterorhabditis</taxon>
    </lineage>
</organism>
<dbReference type="PANTHER" id="PTHR24416">
    <property type="entry name" value="TYROSINE-PROTEIN KINASE RECEPTOR"/>
    <property type="match status" value="1"/>
</dbReference>
<evidence type="ECO:0000313" key="2">
    <source>
        <dbReference type="Proteomes" id="UP000095283"/>
    </source>
</evidence>
<dbReference type="Proteomes" id="UP000095283">
    <property type="component" value="Unplaced"/>
</dbReference>
<dbReference type="AlphaFoldDB" id="A0A1I7XKH6"/>
<evidence type="ECO:0000259" key="1">
    <source>
        <dbReference type="PROSITE" id="PS50011"/>
    </source>
</evidence>
<name>A0A1I7XKH6_HETBA</name>
<proteinExistence type="predicted"/>
<dbReference type="InterPro" id="IPR050122">
    <property type="entry name" value="RTK"/>
</dbReference>
<dbReference type="WBParaSite" id="Hba_18216">
    <property type="protein sequence ID" value="Hba_18216"/>
    <property type="gene ID" value="Hba_18216"/>
</dbReference>
<feature type="domain" description="Protein kinase" evidence="1">
    <location>
        <begin position="1"/>
        <end position="230"/>
    </location>
</feature>
<dbReference type="Gene3D" id="1.10.510.10">
    <property type="entry name" value="Transferase(Phosphotransferase) domain 1"/>
    <property type="match status" value="1"/>
</dbReference>
<evidence type="ECO:0000313" key="3">
    <source>
        <dbReference type="WBParaSite" id="Hba_18216"/>
    </source>
</evidence>
<reference evidence="3" key="1">
    <citation type="submission" date="2016-11" db="UniProtKB">
        <authorList>
            <consortium name="WormBaseParasite"/>
        </authorList>
    </citation>
    <scope>IDENTIFICATION</scope>
</reference>
<dbReference type="GO" id="GO:0007169">
    <property type="term" value="P:cell surface receptor protein tyrosine kinase signaling pathway"/>
    <property type="evidence" value="ECO:0007669"/>
    <property type="project" value="TreeGrafter"/>
</dbReference>
<accession>A0A1I7XKH6</accession>
<dbReference type="InterPro" id="IPR000719">
    <property type="entry name" value="Prot_kinase_dom"/>
</dbReference>
<dbReference type="GO" id="GO:0005886">
    <property type="term" value="C:plasma membrane"/>
    <property type="evidence" value="ECO:0007669"/>
    <property type="project" value="TreeGrafter"/>
</dbReference>
<dbReference type="InterPro" id="IPR001245">
    <property type="entry name" value="Ser-Thr/Tyr_kinase_cat_dom"/>
</dbReference>
<dbReference type="InterPro" id="IPR008266">
    <property type="entry name" value="Tyr_kinase_AS"/>
</dbReference>
<dbReference type="PANTHER" id="PTHR24416:SF611">
    <property type="entry name" value="TYROSINE-PROTEIN KINASE TRANSMEMBRANE RECEPTOR ROR"/>
    <property type="match status" value="1"/>
</dbReference>
<sequence>MLWNKIRLSSTNPFRSGIKYSTSLSSFYTSLIRTLDPLIMQLYQLAERDEGDRPVILLREILEILVQVANALRHIHETTDQFGQEYTHGDVAARNVLLTSRDLRRCTAKLGDFGLPANFGPLPIPWLPPEIVCAMEKNPRHRSESDVWMFGVLSWECLTLGAEPHYQRTLSDIQRCFRLPDRGLTCPHSCPLDVLVNKYAIYLGLWSWNACPKPTAAPVLLVPLTHHRPF</sequence>
<dbReference type="GO" id="GO:0005524">
    <property type="term" value="F:ATP binding"/>
    <property type="evidence" value="ECO:0007669"/>
    <property type="project" value="InterPro"/>
</dbReference>
<dbReference type="SMART" id="SM00219">
    <property type="entry name" value="TyrKc"/>
    <property type="match status" value="1"/>
</dbReference>
<dbReference type="InterPro" id="IPR020635">
    <property type="entry name" value="Tyr_kinase_cat_dom"/>
</dbReference>
<protein>
    <submittedName>
        <fullName evidence="3">Protein kinase domain-containing protein</fullName>
    </submittedName>
</protein>
<keyword evidence="2" id="KW-1185">Reference proteome</keyword>
<dbReference type="InterPro" id="IPR011009">
    <property type="entry name" value="Kinase-like_dom_sf"/>
</dbReference>
<dbReference type="PROSITE" id="PS00109">
    <property type="entry name" value="PROTEIN_KINASE_TYR"/>
    <property type="match status" value="1"/>
</dbReference>
<dbReference type="GO" id="GO:0004714">
    <property type="term" value="F:transmembrane receptor protein tyrosine kinase activity"/>
    <property type="evidence" value="ECO:0007669"/>
    <property type="project" value="TreeGrafter"/>
</dbReference>
<dbReference type="Pfam" id="PF07714">
    <property type="entry name" value="PK_Tyr_Ser-Thr"/>
    <property type="match status" value="1"/>
</dbReference>
<dbReference type="GO" id="GO:0043235">
    <property type="term" value="C:receptor complex"/>
    <property type="evidence" value="ECO:0007669"/>
    <property type="project" value="TreeGrafter"/>
</dbReference>
<dbReference type="SUPFAM" id="SSF56112">
    <property type="entry name" value="Protein kinase-like (PK-like)"/>
    <property type="match status" value="1"/>
</dbReference>